<name>A0A2R6X5C1_MARPO</name>
<sequence length="85" mass="9644">MSALCEVCSWTRCNLLTHCETGWFSGIHPYVCVYLILLLSHTSTAPQQVPYALELIVMGGDFLKLQENKLSLSWEPERLNIRTSS</sequence>
<protein>
    <submittedName>
        <fullName evidence="1">Uncharacterized protein</fullName>
    </submittedName>
</protein>
<evidence type="ECO:0000313" key="2">
    <source>
        <dbReference type="Proteomes" id="UP000244005"/>
    </source>
</evidence>
<dbReference type="EMBL" id="KZ772707">
    <property type="protein sequence ID" value="PTQ41296.1"/>
    <property type="molecule type" value="Genomic_DNA"/>
</dbReference>
<evidence type="ECO:0000313" key="1">
    <source>
        <dbReference type="EMBL" id="PTQ41296.1"/>
    </source>
</evidence>
<gene>
    <name evidence="1" type="ORF">MARPO_0035s0078</name>
</gene>
<keyword evidence="2" id="KW-1185">Reference proteome</keyword>
<dbReference type="AlphaFoldDB" id="A0A2R6X5C1"/>
<organism evidence="1 2">
    <name type="scientific">Marchantia polymorpha</name>
    <name type="common">Common liverwort</name>
    <name type="synonym">Marchantia aquatica</name>
    <dbReference type="NCBI Taxonomy" id="3197"/>
    <lineage>
        <taxon>Eukaryota</taxon>
        <taxon>Viridiplantae</taxon>
        <taxon>Streptophyta</taxon>
        <taxon>Embryophyta</taxon>
        <taxon>Marchantiophyta</taxon>
        <taxon>Marchantiopsida</taxon>
        <taxon>Marchantiidae</taxon>
        <taxon>Marchantiales</taxon>
        <taxon>Marchantiaceae</taxon>
        <taxon>Marchantia</taxon>
    </lineage>
</organism>
<proteinExistence type="predicted"/>
<accession>A0A2R6X5C1</accession>
<dbReference type="Proteomes" id="UP000244005">
    <property type="component" value="Unassembled WGS sequence"/>
</dbReference>
<reference evidence="2" key="1">
    <citation type="journal article" date="2017" name="Cell">
        <title>Insights into land plant evolution garnered from the Marchantia polymorpha genome.</title>
        <authorList>
            <person name="Bowman J.L."/>
            <person name="Kohchi T."/>
            <person name="Yamato K.T."/>
            <person name="Jenkins J."/>
            <person name="Shu S."/>
            <person name="Ishizaki K."/>
            <person name="Yamaoka S."/>
            <person name="Nishihama R."/>
            <person name="Nakamura Y."/>
            <person name="Berger F."/>
            <person name="Adam C."/>
            <person name="Aki S.S."/>
            <person name="Althoff F."/>
            <person name="Araki T."/>
            <person name="Arteaga-Vazquez M.A."/>
            <person name="Balasubrmanian S."/>
            <person name="Barry K."/>
            <person name="Bauer D."/>
            <person name="Boehm C.R."/>
            <person name="Briginshaw L."/>
            <person name="Caballero-Perez J."/>
            <person name="Catarino B."/>
            <person name="Chen F."/>
            <person name="Chiyoda S."/>
            <person name="Chovatia M."/>
            <person name="Davies K.M."/>
            <person name="Delmans M."/>
            <person name="Demura T."/>
            <person name="Dierschke T."/>
            <person name="Dolan L."/>
            <person name="Dorantes-Acosta A.E."/>
            <person name="Eklund D.M."/>
            <person name="Florent S.N."/>
            <person name="Flores-Sandoval E."/>
            <person name="Fujiyama A."/>
            <person name="Fukuzawa H."/>
            <person name="Galik B."/>
            <person name="Grimanelli D."/>
            <person name="Grimwood J."/>
            <person name="Grossniklaus U."/>
            <person name="Hamada T."/>
            <person name="Haseloff J."/>
            <person name="Hetherington A.J."/>
            <person name="Higo A."/>
            <person name="Hirakawa Y."/>
            <person name="Hundley H.N."/>
            <person name="Ikeda Y."/>
            <person name="Inoue K."/>
            <person name="Inoue S.I."/>
            <person name="Ishida S."/>
            <person name="Jia Q."/>
            <person name="Kakita M."/>
            <person name="Kanazawa T."/>
            <person name="Kawai Y."/>
            <person name="Kawashima T."/>
            <person name="Kennedy M."/>
            <person name="Kinose K."/>
            <person name="Kinoshita T."/>
            <person name="Kohara Y."/>
            <person name="Koide E."/>
            <person name="Komatsu K."/>
            <person name="Kopischke S."/>
            <person name="Kubo M."/>
            <person name="Kyozuka J."/>
            <person name="Lagercrantz U."/>
            <person name="Lin S.S."/>
            <person name="Lindquist E."/>
            <person name="Lipzen A.M."/>
            <person name="Lu C.W."/>
            <person name="De Luna E."/>
            <person name="Martienssen R.A."/>
            <person name="Minamino N."/>
            <person name="Mizutani M."/>
            <person name="Mizutani M."/>
            <person name="Mochizuki N."/>
            <person name="Monte I."/>
            <person name="Mosher R."/>
            <person name="Nagasaki H."/>
            <person name="Nakagami H."/>
            <person name="Naramoto S."/>
            <person name="Nishitani K."/>
            <person name="Ohtani M."/>
            <person name="Okamoto T."/>
            <person name="Okumura M."/>
            <person name="Phillips J."/>
            <person name="Pollak B."/>
            <person name="Reinders A."/>
            <person name="Rovekamp M."/>
            <person name="Sano R."/>
            <person name="Sawa S."/>
            <person name="Schmid M.W."/>
            <person name="Shirakawa M."/>
            <person name="Solano R."/>
            <person name="Spunde A."/>
            <person name="Suetsugu N."/>
            <person name="Sugano S."/>
            <person name="Sugiyama A."/>
            <person name="Sun R."/>
            <person name="Suzuki Y."/>
            <person name="Takenaka M."/>
            <person name="Takezawa D."/>
            <person name="Tomogane H."/>
            <person name="Tsuzuki M."/>
            <person name="Ueda T."/>
            <person name="Umeda M."/>
            <person name="Ward J.M."/>
            <person name="Watanabe Y."/>
            <person name="Yazaki K."/>
            <person name="Yokoyama R."/>
            <person name="Yoshitake Y."/>
            <person name="Yotsui I."/>
            <person name="Zachgo S."/>
            <person name="Schmutz J."/>
        </authorList>
    </citation>
    <scope>NUCLEOTIDE SEQUENCE [LARGE SCALE GENOMIC DNA]</scope>
    <source>
        <strain evidence="2">Tak-1</strain>
    </source>
</reference>